<dbReference type="EMBL" id="CVQI01034300">
    <property type="protein sequence ID" value="CRK44809.1"/>
    <property type="molecule type" value="Genomic_DNA"/>
</dbReference>
<dbReference type="AlphaFoldDB" id="A0A0G4NEJ5"/>
<evidence type="ECO:0000313" key="2">
    <source>
        <dbReference type="EMBL" id="CRK44809.1"/>
    </source>
</evidence>
<gene>
    <name evidence="1" type="ORF">BN1708_018944</name>
    <name evidence="2" type="ORF">BN1723_019551</name>
</gene>
<sequence>RRHHRLHPRREAPGCRP</sequence>
<reference evidence="3 4" key="1">
    <citation type="submission" date="2015-05" db="EMBL/GenBank/DDBJ databases">
        <authorList>
            <person name="Fogelqvist Johan"/>
        </authorList>
    </citation>
    <scope>NUCLEOTIDE SEQUENCE [LARGE SCALE GENOMIC DNA]</scope>
    <source>
        <strain evidence="1">VL1</strain>
        <strain evidence="2">VL2</strain>
    </source>
</reference>
<protein>
    <submittedName>
        <fullName evidence="2">Uncharacterized protein</fullName>
    </submittedName>
</protein>
<evidence type="ECO:0000313" key="4">
    <source>
        <dbReference type="Proteomes" id="UP000045706"/>
    </source>
</evidence>
<name>A0A0G4NEJ5_VERLO</name>
<evidence type="ECO:0000313" key="1">
    <source>
        <dbReference type="EMBL" id="CRK32224.1"/>
    </source>
</evidence>
<dbReference type="EMBL" id="CVQH01022043">
    <property type="protein sequence ID" value="CRK32224.1"/>
    <property type="molecule type" value="Genomic_DNA"/>
</dbReference>
<organism evidence="2 4">
    <name type="scientific">Verticillium longisporum</name>
    <name type="common">Verticillium dahliae var. longisporum</name>
    <dbReference type="NCBI Taxonomy" id="100787"/>
    <lineage>
        <taxon>Eukaryota</taxon>
        <taxon>Fungi</taxon>
        <taxon>Dikarya</taxon>
        <taxon>Ascomycota</taxon>
        <taxon>Pezizomycotina</taxon>
        <taxon>Sordariomycetes</taxon>
        <taxon>Hypocreomycetidae</taxon>
        <taxon>Glomerellales</taxon>
        <taxon>Plectosphaerellaceae</taxon>
        <taxon>Verticillium</taxon>
    </lineage>
</organism>
<evidence type="ECO:0000313" key="3">
    <source>
        <dbReference type="Proteomes" id="UP000044602"/>
    </source>
</evidence>
<feature type="non-terminal residue" evidence="2">
    <location>
        <position position="1"/>
    </location>
</feature>
<proteinExistence type="predicted"/>
<dbReference type="Proteomes" id="UP000044602">
    <property type="component" value="Unassembled WGS sequence"/>
</dbReference>
<dbReference type="Proteomes" id="UP000045706">
    <property type="component" value="Unassembled WGS sequence"/>
</dbReference>
<keyword evidence="3" id="KW-1185">Reference proteome</keyword>
<accession>A0A0G4NEJ5</accession>